<dbReference type="AlphaFoldDB" id="A0A511T3G9"/>
<evidence type="ECO:0000313" key="3">
    <source>
        <dbReference type="Proteomes" id="UP000183760"/>
    </source>
</evidence>
<reference evidence="2 3" key="1">
    <citation type="submission" date="2016-10" db="EMBL/GenBank/DDBJ databases">
        <authorList>
            <person name="Varghese N."/>
            <person name="Submissions S."/>
        </authorList>
    </citation>
    <scope>NUCLEOTIDE SEQUENCE [LARGE SCALE GENOMIC DNA]</scope>
    <source>
        <strain evidence="2 3">DSM 16525</strain>
    </source>
</reference>
<protein>
    <recommendedName>
        <fullName evidence="5">Lipoprotein</fullName>
    </recommendedName>
</protein>
<dbReference type="EMBL" id="BJXR01000030">
    <property type="protein sequence ID" value="GEN08714.1"/>
    <property type="molecule type" value="Genomic_DNA"/>
</dbReference>
<evidence type="ECO:0000313" key="2">
    <source>
        <dbReference type="EMBL" id="SEU29786.1"/>
    </source>
</evidence>
<name>A0A511T3G9_MYXFU</name>
<accession>A0A511T3G9</accession>
<comment type="caution">
    <text evidence="1">The sequence shown here is derived from an EMBL/GenBank/DDBJ whole genome shotgun (WGS) entry which is preliminary data.</text>
</comment>
<dbReference type="PROSITE" id="PS51257">
    <property type="entry name" value="PROKAR_LIPOPROTEIN"/>
    <property type="match status" value="1"/>
</dbReference>
<evidence type="ECO:0008006" key="5">
    <source>
        <dbReference type="Google" id="ProtNLM"/>
    </source>
</evidence>
<evidence type="ECO:0000313" key="4">
    <source>
        <dbReference type="Proteomes" id="UP000321514"/>
    </source>
</evidence>
<reference evidence="1 4" key="2">
    <citation type="submission" date="2019-07" db="EMBL/GenBank/DDBJ databases">
        <title>Whole genome shotgun sequence of Myxococcus fulvus NBRC 100333.</title>
        <authorList>
            <person name="Hosoyama A."/>
            <person name="Uohara A."/>
            <person name="Ohji S."/>
            <person name="Ichikawa N."/>
        </authorList>
    </citation>
    <scope>NUCLEOTIDE SEQUENCE [LARGE SCALE GENOMIC DNA]</scope>
    <source>
        <strain evidence="1 4">NBRC 100333</strain>
    </source>
</reference>
<dbReference type="RefSeq" id="WP_046712802.1">
    <property type="nucleotide sequence ID" value="NZ_BJXR01000030.1"/>
</dbReference>
<keyword evidence="3" id="KW-1185">Reference proteome</keyword>
<proteinExistence type="predicted"/>
<dbReference type="EMBL" id="FOIB01000008">
    <property type="protein sequence ID" value="SEU29786.1"/>
    <property type="molecule type" value="Genomic_DNA"/>
</dbReference>
<dbReference type="Proteomes" id="UP000183760">
    <property type="component" value="Unassembled WGS sequence"/>
</dbReference>
<sequence length="84" mass="8921">MKASVIWGGLLSLGLLVGCGGPELDVQAPDVETASSTEELFPDCQGYWGMGCPRPYMEVQCDNSSTGLPGFCICQPDTLVFDCL</sequence>
<dbReference type="Proteomes" id="UP000321514">
    <property type="component" value="Unassembled WGS sequence"/>
</dbReference>
<organism evidence="1 4">
    <name type="scientific">Myxococcus fulvus</name>
    <dbReference type="NCBI Taxonomy" id="33"/>
    <lineage>
        <taxon>Bacteria</taxon>
        <taxon>Pseudomonadati</taxon>
        <taxon>Myxococcota</taxon>
        <taxon>Myxococcia</taxon>
        <taxon>Myxococcales</taxon>
        <taxon>Cystobacterineae</taxon>
        <taxon>Myxococcaceae</taxon>
        <taxon>Myxococcus</taxon>
    </lineage>
</organism>
<gene>
    <name evidence="1" type="ORF">MFU01_37510</name>
    <name evidence="2" type="ORF">SAMN05443572_108244</name>
</gene>
<evidence type="ECO:0000313" key="1">
    <source>
        <dbReference type="EMBL" id="GEN08714.1"/>
    </source>
</evidence>